<keyword evidence="1" id="KW-1133">Transmembrane helix</keyword>
<organism evidence="2 3">
    <name type="scientific">Marisediminicola antarctica</name>
    <dbReference type="NCBI Taxonomy" id="674079"/>
    <lineage>
        <taxon>Bacteria</taxon>
        <taxon>Bacillati</taxon>
        <taxon>Actinomycetota</taxon>
        <taxon>Actinomycetes</taxon>
        <taxon>Micrococcales</taxon>
        <taxon>Microbacteriaceae</taxon>
        <taxon>Marisediminicola</taxon>
    </lineage>
</organism>
<feature type="transmembrane region" description="Helical" evidence="1">
    <location>
        <begin position="12"/>
        <end position="32"/>
    </location>
</feature>
<keyword evidence="3" id="KW-1185">Reference proteome</keyword>
<gene>
    <name evidence="2" type="ORF">BHD05_13665</name>
</gene>
<dbReference type="RefSeq" id="WP_161886922.1">
    <property type="nucleotide sequence ID" value="NZ_CP017146.1"/>
</dbReference>
<dbReference type="KEGG" id="mant:BHD05_13665"/>
<feature type="transmembrane region" description="Helical" evidence="1">
    <location>
        <begin position="60"/>
        <end position="79"/>
    </location>
</feature>
<proteinExistence type="predicted"/>
<dbReference type="EMBL" id="CP017146">
    <property type="protein sequence ID" value="QHO70540.1"/>
    <property type="molecule type" value="Genomic_DNA"/>
</dbReference>
<keyword evidence="1" id="KW-0812">Transmembrane</keyword>
<protein>
    <submittedName>
        <fullName evidence="2">Uncharacterized protein</fullName>
    </submittedName>
</protein>
<dbReference type="Proteomes" id="UP000464507">
    <property type="component" value="Chromosome"/>
</dbReference>
<dbReference type="Pfam" id="PF20619">
    <property type="entry name" value="DUF6804"/>
    <property type="match status" value="1"/>
</dbReference>
<evidence type="ECO:0000256" key="1">
    <source>
        <dbReference type="SAM" id="Phobius"/>
    </source>
</evidence>
<sequence length="115" mass="12734">MTTYPTPAFRRTALVPGVLAAIVLTAGAVLVGTEGFTWIRYVTSIFALIISVFAWQSRQWWWLIALVPIAVAWNPIIVIPFDGVAWQAVQFVAALVFVAAGLLIKVPNPEDRNRR</sequence>
<accession>A0A7L5AIW1</accession>
<evidence type="ECO:0000313" key="2">
    <source>
        <dbReference type="EMBL" id="QHO70540.1"/>
    </source>
</evidence>
<dbReference type="OrthoDB" id="5125716at2"/>
<feature type="transmembrane region" description="Helical" evidence="1">
    <location>
        <begin position="38"/>
        <end position="55"/>
    </location>
</feature>
<dbReference type="AlphaFoldDB" id="A0A7L5AIW1"/>
<reference evidence="2 3" key="1">
    <citation type="submission" date="2016-09" db="EMBL/GenBank/DDBJ databases">
        <title>Complete genome sequence of microbes from the polar regions.</title>
        <authorList>
            <person name="Liao L."/>
            <person name="Chen B."/>
        </authorList>
    </citation>
    <scope>NUCLEOTIDE SEQUENCE [LARGE SCALE GENOMIC DNA]</scope>
    <source>
        <strain evidence="2 3">ZS314</strain>
    </source>
</reference>
<keyword evidence="1" id="KW-0472">Membrane</keyword>
<evidence type="ECO:0000313" key="3">
    <source>
        <dbReference type="Proteomes" id="UP000464507"/>
    </source>
</evidence>
<dbReference type="InterPro" id="IPR046548">
    <property type="entry name" value="DUF6804"/>
</dbReference>
<name>A0A7L5AIW1_9MICO</name>
<feature type="transmembrane region" description="Helical" evidence="1">
    <location>
        <begin position="85"/>
        <end position="106"/>
    </location>
</feature>